<keyword evidence="4" id="KW-1185">Reference proteome</keyword>
<evidence type="ECO:0000313" key="3">
    <source>
        <dbReference type="EMBL" id="GAA3064467.1"/>
    </source>
</evidence>
<dbReference type="EMBL" id="BAAAVT010000009">
    <property type="protein sequence ID" value="GAA3064467.1"/>
    <property type="molecule type" value="Genomic_DNA"/>
</dbReference>
<feature type="domain" description="Rv3660c-like CheY-like N-terminal" evidence="2">
    <location>
        <begin position="28"/>
        <end position="124"/>
    </location>
</feature>
<feature type="region of interest" description="Disordered" evidence="1">
    <location>
        <begin position="1"/>
        <end position="23"/>
    </location>
</feature>
<dbReference type="InterPro" id="IPR027417">
    <property type="entry name" value="P-loop_NTPase"/>
</dbReference>
<gene>
    <name evidence="3" type="ORF">GCM10010529_16880</name>
</gene>
<dbReference type="RefSeq" id="WP_344685796.1">
    <property type="nucleotide sequence ID" value="NZ_BAAAVT010000009.1"/>
</dbReference>
<name>A0ABP6LWH9_9MICC</name>
<comment type="caution">
    <text evidence="3">The sequence shown here is derived from an EMBL/GenBank/DDBJ whole genome shotgun (WGS) entry which is preliminary data.</text>
</comment>
<dbReference type="Proteomes" id="UP001500236">
    <property type="component" value="Unassembled WGS sequence"/>
</dbReference>
<sequence length="385" mass="39608">MPLLRSDRPRPSVPPVGAETEDPSLLLVTDEPALCDDVALLAAVVGARLETCSTWQEAPNRQWAAVLCGPDAPPPESRREEVLLVIGEGSCADSWALAAEHPPLRPVPLPAGEQWLVDHLAAQVMDRLPGRVVTVLGALGGVGSSTVAYLTAAEAAARGMGVLLLDADAGAGSGLRALREQARRAGVLTGASSALDWEELDALDGPLSAAQLTAALAEVDGISLLTGEASEDDAGPRALAAVVTAARRAVDLVVVDAARRPGVLEALGGAPEAGLLVTEPSARGAAAVAEMPLRGHDVDWSLVINGAARGGITAAELTRRLGIPVAAELAEQRWLRRAEEFGEAYEVLRSRRGASFAQALLEAVGVGTQGPDAVVRRMGGGGRDA</sequence>
<accession>A0ABP6LWH9</accession>
<dbReference type="Pfam" id="PF26563">
    <property type="entry name" value="Rv3660c_N"/>
    <property type="match status" value="1"/>
</dbReference>
<organism evidence="3 4">
    <name type="scientific">Nesterenkonia aethiopica</name>
    <dbReference type="NCBI Taxonomy" id="269144"/>
    <lineage>
        <taxon>Bacteria</taxon>
        <taxon>Bacillati</taxon>
        <taxon>Actinomycetota</taxon>
        <taxon>Actinomycetes</taxon>
        <taxon>Micrococcales</taxon>
        <taxon>Micrococcaceae</taxon>
        <taxon>Nesterenkonia</taxon>
    </lineage>
</organism>
<evidence type="ECO:0000256" key="1">
    <source>
        <dbReference type="SAM" id="MobiDB-lite"/>
    </source>
</evidence>
<reference evidence="4" key="1">
    <citation type="journal article" date="2019" name="Int. J. Syst. Evol. Microbiol.">
        <title>The Global Catalogue of Microorganisms (GCM) 10K type strain sequencing project: providing services to taxonomists for standard genome sequencing and annotation.</title>
        <authorList>
            <consortium name="The Broad Institute Genomics Platform"/>
            <consortium name="The Broad Institute Genome Sequencing Center for Infectious Disease"/>
            <person name="Wu L."/>
            <person name="Ma J."/>
        </authorList>
    </citation>
    <scope>NUCLEOTIDE SEQUENCE [LARGE SCALE GENOMIC DNA]</scope>
    <source>
        <strain evidence="4">JCM 14309</strain>
    </source>
</reference>
<dbReference type="Gene3D" id="3.40.50.300">
    <property type="entry name" value="P-loop containing nucleotide triphosphate hydrolases"/>
    <property type="match status" value="1"/>
</dbReference>
<feature type="compositionally biased region" description="Basic and acidic residues" evidence="1">
    <location>
        <begin position="1"/>
        <end position="10"/>
    </location>
</feature>
<evidence type="ECO:0000259" key="2">
    <source>
        <dbReference type="Pfam" id="PF26563"/>
    </source>
</evidence>
<protein>
    <recommendedName>
        <fullName evidence="2">Rv3660c-like CheY-like N-terminal domain-containing protein</fullName>
    </recommendedName>
</protein>
<proteinExistence type="predicted"/>
<dbReference type="SUPFAM" id="SSF52540">
    <property type="entry name" value="P-loop containing nucleoside triphosphate hydrolases"/>
    <property type="match status" value="1"/>
</dbReference>
<dbReference type="InterPro" id="IPR059050">
    <property type="entry name" value="Rv3660c_N"/>
</dbReference>
<evidence type="ECO:0000313" key="4">
    <source>
        <dbReference type="Proteomes" id="UP001500236"/>
    </source>
</evidence>